<dbReference type="GO" id="GO:0016746">
    <property type="term" value="F:acyltransferase activity"/>
    <property type="evidence" value="ECO:0007669"/>
    <property type="project" value="UniProtKB-KW"/>
</dbReference>
<dbReference type="SMART" id="SM00827">
    <property type="entry name" value="PKS_AT"/>
    <property type="match status" value="1"/>
</dbReference>
<evidence type="ECO:0000256" key="2">
    <source>
        <dbReference type="ARBA" id="ARBA00022679"/>
    </source>
</evidence>
<organism evidence="6 7">
    <name type="scientific">Streptomyces tamarix</name>
    <dbReference type="NCBI Taxonomy" id="3078565"/>
    <lineage>
        <taxon>Bacteria</taxon>
        <taxon>Bacillati</taxon>
        <taxon>Actinomycetota</taxon>
        <taxon>Actinomycetes</taxon>
        <taxon>Kitasatosporales</taxon>
        <taxon>Streptomycetaceae</taxon>
        <taxon>Streptomyces</taxon>
    </lineage>
</organism>
<dbReference type="InterPro" id="IPR050858">
    <property type="entry name" value="Mal-CoA-ACP_Trans/PKS_FabD"/>
</dbReference>
<comment type="catalytic activity">
    <reaction evidence="4">
        <text>holo-[ACP] + malonyl-CoA = malonyl-[ACP] + CoA</text>
        <dbReference type="Rhea" id="RHEA:41792"/>
        <dbReference type="Rhea" id="RHEA-COMP:9623"/>
        <dbReference type="Rhea" id="RHEA-COMP:9685"/>
        <dbReference type="ChEBI" id="CHEBI:57287"/>
        <dbReference type="ChEBI" id="CHEBI:57384"/>
        <dbReference type="ChEBI" id="CHEBI:64479"/>
        <dbReference type="ChEBI" id="CHEBI:78449"/>
        <dbReference type="EC" id="2.3.1.39"/>
    </reaction>
</comment>
<keyword evidence="3 6" id="KW-0012">Acyltransferase</keyword>
<dbReference type="SUPFAM" id="SSF52151">
    <property type="entry name" value="FabD/lysophospholipase-like"/>
    <property type="match status" value="1"/>
</dbReference>
<dbReference type="PANTHER" id="PTHR42681">
    <property type="entry name" value="MALONYL-COA-ACYL CARRIER PROTEIN TRANSACYLASE, MITOCHONDRIAL"/>
    <property type="match status" value="1"/>
</dbReference>
<feature type="domain" description="Malonyl-CoA:ACP transacylase (MAT)" evidence="5">
    <location>
        <begin position="6"/>
        <end position="321"/>
    </location>
</feature>
<evidence type="ECO:0000256" key="3">
    <source>
        <dbReference type="ARBA" id="ARBA00023315"/>
    </source>
</evidence>
<dbReference type="EC" id="2.3.1.39" evidence="1"/>
<reference evidence="6 7" key="1">
    <citation type="submission" date="2023-09" db="EMBL/GenBank/DDBJ databases">
        <title>Streptomyces sp. nov.: A antagonism against Alternaria gaisen Producing Streptochlin, Isolated from Tamarix root soil.</title>
        <authorList>
            <person name="Chen Y."/>
        </authorList>
    </citation>
    <scope>NUCLEOTIDE SEQUENCE [LARGE SCALE GENOMIC DNA]</scope>
    <source>
        <strain evidence="6 7">TRM76323</strain>
    </source>
</reference>
<dbReference type="RefSeq" id="WP_315878201.1">
    <property type="nucleotide sequence ID" value="NZ_JAWCTQ010000014.1"/>
</dbReference>
<dbReference type="Pfam" id="PF00698">
    <property type="entry name" value="Acyl_transf_1"/>
    <property type="match status" value="1"/>
</dbReference>
<dbReference type="InterPro" id="IPR001227">
    <property type="entry name" value="Ac_transferase_dom_sf"/>
</dbReference>
<dbReference type="SUPFAM" id="SSF55048">
    <property type="entry name" value="Probable ACP-binding domain of malonyl-CoA ACP transacylase"/>
    <property type="match status" value="1"/>
</dbReference>
<evidence type="ECO:0000259" key="5">
    <source>
        <dbReference type="SMART" id="SM00827"/>
    </source>
</evidence>
<keyword evidence="2" id="KW-0808">Transferase</keyword>
<gene>
    <name evidence="6" type="ORF">RND61_13730</name>
</gene>
<evidence type="ECO:0000256" key="4">
    <source>
        <dbReference type="ARBA" id="ARBA00048462"/>
    </source>
</evidence>
<evidence type="ECO:0000313" key="6">
    <source>
        <dbReference type="EMBL" id="MDT9683124.1"/>
    </source>
</evidence>
<dbReference type="InterPro" id="IPR016035">
    <property type="entry name" value="Acyl_Trfase/lysoPLipase"/>
</dbReference>
<dbReference type="InterPro" id="IPR014043">
    <property type="entry name" value="Acyl_transferase_dom"/>
</dbReference>
<comment type="caution">
    <text evidence="6">The sequence shown here is derived from an EMBL/GenBank/DDBJ whole genome shotgun (WGS) entry which is preliminary data.</text>
</comment>
<name>A0ABU3QK74_9ACTN</name>
<dbReference type="Proteomes" id="UP001250181">
    <property type="component" value="Unassembled WGS sequence"/>
</dbReference>
<sequence length="334" mass="35233">MGTALLFPGFGAFYPAAFSGCGEAEAVAEPVIAEVDEVTARYGLPSVRTALLAAPRAAADAGARDCRDTRALEVFAGQVVCHRILRRLLGVREHVVCGHSLGEYAALVAAEGLTVPAAARLLCERIVAVRAHAVPAGRMLALPLSRGRARRLAAREPDVVIAAVNAPEQVVLSGPAGSVDRVREAALADGVRAVRLRTDPCPHHHPLLTAVSRRCAAASRPVPTRPPGRPVYGPVLGRAYLPCDDLAETLALQMVLPVDFARAVRDLYDDGVRVFVECGLKRTLSDLVEASVPDARTFAPFRTRVTRERLCEAGAGIRAGTTTGGPPCPLTATN</sequence>
<dbReference type="Gene3D" id="3.40.366.10">
    <property type="entry name" value="Malonyl-Coenzyme A Acyl Carrier Protein, domain 2"/>
    <property type="match status" value="1"/>
</dbReference>
<dbReference type="PANTHER" id="PTHR42681:SF1">
    <property type="entry name" value="MALONYL-COA-ACYL CARRIER PROTEIN TRANSACYLASE, MITOCHONDRIAL"/>
    <property type="match status" value="1"/>
</dbReference>
<evidence type="ECO:0000313" key="7">
    <source>
        <dbReference type="Proteomes" id="UP001250181"/>
    </source>
</evidence>
<dbReference type="EMBL" id="JAWCTQ010000014">
    <property type="protein sequence ID" value="MDT9683124.1"/>
    <property type="molecule type" value="Genomic_DNA"/>
</dbReference>
<proteinExistence type="predicted"/>
<accession>A0ABU3QK74</accession>
<dbReference type="InterPro" id="IPR016036">
    <property type="entry name" value="Malonyl_transacylase_ACP-bd"/>
</dbReference>
<keyword evidence="7" id="KW-1185">Reference proteome</keyword>
<protein>
    <recommendedName>
        <fullName evidence="1">[acyl-carrier-protein] S-malonyltransferase</fullName>
        <ecNumber evidence="1">2.3.1.39</ecNumber>
    </recommendedName>
</protein>
<evidence type="ECO:0000256" key="1">
    <source>
        <dbReference type="ARBA" id="ARBA00013258"/>
    </source>
</evidence>